<sequence length="237" mass="25813">MARVVPFVTGICVSHRLHKRIRSAVTLLMVALELPLLLDTAYQAPTPLAEGGAIGLFELVFRLILAGHNFYMLFKTLIRWRILGHRHWPVTALCILLRVQRNNDLCMAQPDTPGDHRLFQELYNALLGVSSLGLLGAEEVSTHHACAVSSNFIALTVGLVIPLLFEGAYARPKAGPQGELVKPSPGRASASAWEGLALMGPGSLIVSWTVARFASQFVDTPVTAALLQVHRGLERLI</sequence>
<evidence type="ECO:0000313" key="1">
    <source>
        <dbReference type="EMBL" id="KAK2075915.1"/>
    </source>
</evidence>
<gene>
    <name evidence="1" type="ORF">QBZ16_001251</name>
</gene>
<dbReference type="Proteomes" id="UP001255856">
    <property type="component" value="Unassembled WGS sequence"/>
</dbReference>
<dbReference type="EMBL" id="JASFZW010000012">
    <property type="protein sequence ID" value="KAK2075915.1"/>
    <property type="molecule type" value="Genomic_DNA"/>
</dbReference>
<evidence type="ECO:0000313" key="2">
    <source>
        <dbReference type="Proteomes" id="UP001255856"/>
    </source>
</evidence>
<proteinExistence type="predicted"/>
<comment type="caution">
    <text evidence="1">The sequence shown here is derived from an EMBL/GenBank/DDBJ whole genome shotgun (WGS) entry which is preliminary data.</text>
</comment>
<keyword evidence="2" id="KW-1185">Reference proteome</keyword>
<accession>A0AAD9MJ20</accession>
<name>A0AAD9MJ20_PROWI</name>
<organism evidence="1 2">
    <name type="scientific">Prototheca wickerhamii</name>
    <dbReference type="NCBI Taxonomy" id="3111"/>
    <lineage>
        <taxon>Eukaryota</taxon>
        <taxon>Viridiplantae</taxon>
        <taxon>Chlorophyta</taxon>
        <taxon>core chlorophytes</taxon>
        <taxon>Trebouxiophyceae</taxon>
        <taxon>Chlorellales</taxon>
        <taxon>Chlorellaceae</taxon>
        <taxon>Prototheca</taxon>
    </lineage>
</organism>
<protein>
    <submittedName>
        <fullName evidence="1">Uncharacterized protein</fullName>
    </submittedName>
</protein>
<dbReference type="AlphaFoldDB" id="A0AAD9MJ20"/>
<reference evidence="1" key="1">
    <citation type="submission" date="2021-01" db="EMBL/GenBank/DDBJ databases">
        <authorList>
            <person name="Eckstrom K.M.E."/>
        </authorList>
    </citation>
    <scope>NUCLEOTIDE SEQUENCE</scope>
    <source>
        <strain evidence="1">UVCC 0001</strain>
    </source>
</reference>